<dbReference type="SMART" id="SM01317">
    <property type="entry name" value="SPOB_ab"/>
    <property type="match status" value="1"/>
</dbReference>
<keyword evidence="2 5" id="KW-0808">Transferase</keyword>
<evidence type="ECO:0000256" key="2">
    <source>
        <dbReference type="ARBA" id="ARBA00022679"/>
    </source>
</evidence>
<comment type="caution">
    <text evidence="5">The sequence shown here is derived from an EMBL/GenBank/DDBJ whole genome shotgun (WGS) entry which is preliminary data.</text>
</comment>
<protein>
    <submittedName>
        <fullName evidence="5">Stage 0 sporulation protein B (Sporulation initiation phosphotransferase)</fullName>
        <ecNumber evidence="5">2.7.-.-</ecNumber>
    </submittedName>
</protein>
<keyword evidence="3" id="KW-0418">Kinase</keyword>
<evidence type="ECO:0000259" key="4">
    <source>
        <dbReference type="SMART" id="SM01317"/>
    </source>
</evidence>
<evidence type="ECO:0000256" key="1">
    <source>
        <dbReference type="ARBA" id="ARBA00022553"/>
    </source>
</evidence>
<evidence type="ECO:0000256" key="3">
    <source>
        <dbReference type="ARBA" id="ARBA00022777"/>
    </source>
</evidence>
<name>A0ABU0D1S5_9BACI</name>
<sequence length="173" mass="20548">MSDILNVIQNTRHDWLNRIQLIKAYISLGKLDQAERVINEIILDTQNEARLTNMKLPQFAAMLLTHNWGKYAFKIEYEILDNIRTDYIDDIALTNWTRSFFDELNRCANPLFENHLYITIEQRDAQIYFQFHFNGSFENSSDIIGWLKEEKSFPNDVNIQEITDSEMVIDVFF</sequence>
<dbReference type="Gene3D" id="1.10.287.130">
    <property type="match status" value="1"/>
</dbReference>
<dbReference type="InterPro" id="IPR039506">
    <property type="entry name" value="SPOB_a"/>
</dbReference>
<dbReference type="Pfam" id="PF14682">
    <property type="entry name" value="SPOB_ab"/>
    <property type="match status" value="1"/>
</dbReference>
<dbReference type="InterPro" id="IPR016122">
    <property type="entry name" value="SpoOB_C"/>
</dbReference>
<dbReference type="EC" id="2.7.-.-" evidence="5"/>
<gene>
    <name evidence="5" type="ORF">J2S14_001138</name>
</gene>
<dbReference type="InterPro" id="IPR037100">
    <property type="entry name" value="Spo0B_C_sf"/>
</dbReference>
<dbReference type="SUPFAM" id="SSF55890">
    <property type="entry name" value="Sporulation response regulatory protein Spo0B"/>
    <property type="match status" value="1"/>
</dbReference>
<reference evidence="5 6" key="1">
    <citation type="submission" date="2023-07" db="EMBL/GenBank/DDBJ databases">
        <title>Genomic Encyclopedia of Type Strains, Phase IV (KMG-IV): sequencing the most valuable type-strain genomes for metagenomic binning, comparative biology and taxonomic classification.</title>
        <authorList>
            <person name="Goeker M."/>
        </authorList>
    </citation>
    <scope>NUCLEOTIDE SEQUENCE [LARGE SCALE GENOMIC DNA]</scope>
    <source>
        <strain evidence="5 6">DSM 27848</strain>
    </source>
</reference>
<proteinExistence type="predicted"/>
<dbReference type="Pfam" id="PF14689">
    <property type="entry name" value="SPOB_a"/>
    <property type="match status" value="1"/>
</dbReference>
<evidence type="ECO:0000313" key="6">
    <source>
        <dbReference type="Proteomes" id="UP001232343"/>
    </source>
</evidence>
<dbReference type="EMBL" id="JAUSUO010000001">
    <property type="protein sequence ID" value="MDQ0342345.1"/>
    <property type="molecule type" value="Genomic_DNA"/>
</dbReference>
<evidence type="ECO:0000313" key="5">
    <source>
        <dbReference type="EMBL" id="MDQ0342345.1"/>
    </source>
</evidence>
<dbReference type="Proteomes" id="UP001232343">
    <property type="component" value="Unassembled WGS sequence"/>
</dbReference>
<feature type="domain" description="Sporulation initiation phosphotransferase B C-terminal" evidence="4">
    <location>
        <begin position="56"/>
        <end position="169"/>
    </location>
</feature>
<accession>A0ABU0D1S5</accession>
<dbReference type="InterPro" id="IPR016120">
    <property type="entry name" value="Sig_transdc_His_kin_SpoOB"/>
</dbReference>
<dbReference type="RefSeq" id="WP_244680513.1">
    <property type="nucleotide sequence ID" value="NZ_JALIRM010000001.1"/>
</dbReference>
<organism evidence="5 6">
    <name type="scientific">Lederbergia wuyishanensis</name>
    <dbReference type="NCBI Taxonomy" id="1347903"/>
    <lineage>
        <taxon>Bacteria</taxon>
        <taxon>Bacillati</taxon>
        <taxon>Bacillota</taxon>
        <taxon>Bacilli</taxon>
        <taxon>Bacillales</taxon>
        <taxon>Bacillaceae</taxon>
        <taxon>Lederbergia</taxon>
    </lineage>
</organism>
<keyword evidence="1" id="KW-0597">Phosphoprotein</keyword>
<keyword evidence="6" id="KW-1185">Reference proteome</keyword>
<dbReference type="GO" id="GO:0016740">
    <property type="term" value="F:transferase activity"/>
    <property type="evidence" value="ECO:0007669"/>
    <property type="project" value="UniProtKB-KW"/>
</dbReference>
<dbReference type="Gene3D" id="3.30.565.30">
    <property type="entry name" value="Sporulation initiation phosphotransferase B (SpoOB), C-terminal domain"/>
    <property type="match status" value="1"/>
</dbReference>